<organism evidence="5 6">
    <name type="scientific">Myripristis murdjan</name>
    <name type="common">pinecone soldierfish</name>
    <dbReference type="NCBI Taxonomy" id="586833"/>
    <lineage>
        <taxon>Eukaryota</taxon>
        <taxon>Metazoa</taxon>
        <taxon>Chordata</taxon>
        <taxon>Craniata</taxon>
        <taxon>Vertebrata</taxon>
        <taxon>Euteleostomi</taxon>
        <taxon>Actinopterygii</taxon>
        <taxon>Neopterygii</taxon>
        <taxon>Teleostei</taxon>
        <taxon>Neoteleostei</taxon>
        <taxon>Acanthomorphata</taxon>
        <taxon>Holocentriformes</taxon>
        <taxon>Holocentridae</taxon>
        <taxon>Myripristis</taxon>
    </lineage>
</organism>
<dbReference type="InterPro" id="IPR016673">
    <property type="entry name" value="HHMT-like"/>
</dbReference>
<dbReference type="PIRSF" id="PIRSF016616">
    <property type="entry name" value="HHMT"/>
    <property type="match status" value="1"/>
</dbReference>
<gene>
    <name evidence="5" type="primary">HNMT</name>
</gene>
<evidence type="ECO:0000256" key="4">
    <source>
        <dbReference type="ARBA" id="ARBA00022691"/>
    </source>
</evidence>
<dbReference type="Pfam" id="PF13489">
    <property type="entry name" value="Methyltransf_23"/>
    <property type="match status" value="1"/>
</dbReference>
<dbReference type="Gene3D" id="3.40.50.150">
    <property type="entry name" value="Vaccinia Virus protein VP39"/>
    <property type="match status" value="1"/>
</dbReference>
<evidence type="ECO:0000313" key="6">
    <source>
        <dbReference type="Proteomes" id="UP000472263"/>
    </source>
</evidence>
<dbReference type="GO" id="GO:0008170">
    <property type="term" value="F:N-methyltransferase activity"/>
    <property type="evidence" value="ECO:0007669"/>
    <property type="project" value="InterPro"/>
</dbReference>
<dbReference type="PROSITE" id="PS51597">
    <property type="entry name" value="SAM_HNMT"/>
    <property type="match status" value="1"/>
</dbReference>
<proteinExistence type="predicted"/>
<accession>A0A667YV87</accession>
<reference evidence="5" key="2">
    <citation type="submission" date="2025-08" db="UniProtKB">
        <authorList>
            <consortium name="Ensembl"/>
        </authorList>
    </citation>
    <scope>IDENTIFICATION</scope>
</reference>
<dbReference type="GO" id="GO:0032259">
    <property type="term" value="P:methylation"/>
    <property type="evidence" value="ECO:0007669"/>
    <property type="project" value="UniProtKB-KW"/>
</dbReference>
<dbReference type="SUPFAM" id="SSF53335">
    <property type="entry name" value="S-adenosyl-L-methionine-dependent methyltransferases"/>
    <property type="match status" value="1"/>
</dbReference>
<evidence type="ECO:0000256" key="3">
    <source>
        <dbReference type="ARBA" id="ARBA00022679"/>
    </source>
</evidence>
<name>A0A667YV87_9TELE</name>
<dbReference type="InParanoid" id="A0A667YV87"/>
<keyword evidence="3" id="KW-0808">Transferase</keyword>
<dbReference type="GeneTree" id="ENSGT00390000002862"/>
<dbReference type="Ensembl" id="ENSMMDT00005035281.1">
    <property type="protein sequence ID" value="ENSMMDP00005034520.1"/>
    <property type="gene ID" value="ENSMMDG00005016258.1"/>
</dbReference>
<keyword evidence="4" id="KW-0949">S-adenosyl-L-methionine</keyword>
<protein>
    <submittedName>
        <fullName evidence="5">Histamine N-methyltransferase</fullName>
    </submittedName>
</protein>
<dbReference type="FunFam" id="3.40.50.150:FF:000118">
    <property type="entry name" value="Histamine N-methyltransferase"/>
    <property type="match status" value="1"/>
</dbReference>
<reference evidence="5" key="1">
    <citation type="submission" date="2019-06" db="EMBL/GenBank/DDBJ databases">
        <authorList>
            <consortium name="Wellcome Sanger Institute Data Sharing"/>
        </authorList>
    </citation>
    <scope>NUCLEOTIDE SEQUENCE [LARGE SCALE GENOMIC DNA]</scope>
</reference>
<evidence type="ECO:0000256" key="1">
    <source>
        <dbReference type="ARBA" id="ARBA00011245"/>
    </source>
</evidence>
<evidence type="ECO:0000256" key="2">
    <source>
        <dbReference type="ARBA" id="ARBA00022603"/>
    </source>
</evidence>
<keyword evidence="6" id="KW-1185">Reference proteome</keyword>
<dbReference type="AlphaFoldDB" id="A0A667YV87"/>
<sequence length="289" mass="32566">GDTAKQAGYEGRYVQGFQFYLKHSGEHEAILRFADRVLPAEFERIGTGKSSLDVLGVGSGGGEVDTHILSLLQSKFAAVPLTADAIEPSRELTEQFKALVAKDPNLQKIPVVWHTMTTGEYEKQVREKGDMKKFDFMHMIQMLYYVSDHAATIKFFHSLLKNQGKLMIIHEAANSGWDILWKTYRKELCTKSIPDYNSAGDIKAHLNSLGLRYEEHVIPNTFDITECFILGSELGELLLDFMTEQDHFHRSLTPELRAGILDLLRNKCSSEKDGKVLFDCSLTCLMVSA</sequence>
<keyword evidence="2" id="KW-0489">Methyltransferase</keyword>
<reference evidence="5" key="3">
    <citation type="submission" date="2025-09" db="UniProtKB">
        <authorList>
            <consortium name="Ensembl"/>
        </authorList>
    </citation>
    <scope>IDENTIFICATION</scope>
</reference>
<comment type="subunit">
    <text evidence="1">Monomer.</text>
</comment>
<dbReference type="Proteomes" id="UP000472263">
    <property type="component" value="Chromosome 21"/>
</dbReference>
<dbReference type="InterPro" id="IPR029063">
    <property type="entry name" value="SAM-dependent_MTases_sf"/>
</dbReference>
<evidence type="ECO:0000313" key="5">
    <source>
        <dbReference type="Ensembl" id="ENSMMDP00005034520.1"/>
    </source>
</evidence>